<sequence>MSRIVKPLIGSSLMTMLIIYLNLPFKFTRAHLREDKI</sequence>
<protein>
    <submittedName>
        <fullName evidence="2">Uncharacterized protein</fullName>
    </submittedName>
</protein>
<dbReference type="AlphaFoldDB" id="A0A2P2NWP9"/>
<organism evidence="2">
    <name type="scientific">Rhizophora mucronata</name>
    <name type="common">Asiatic mangrove</name>
    <dbReference type="NCBI Taxonomy" id="61149"/>
    <lineage>
        <taxon>Eukaryota</taxon>
        <taxon>Viridiplantae</taxon>
        <taxon>Streptophyta</taxon>
        <taxon>Embryophyta</taxon>
        <taxon>Tracheophyta</taxon>
        <taxon>Spermatophyta</taxon>
        <taxon>Magnoliopsida</taxon>
        <taxon>eudicotyledons</taxon>
        <taxon>Gunneridae</taxon>
        <taxon>Pentapetalae</taxon>
        <taxon>rosids</taxon>
        <taxon>fabids</taxon>
        <taxon>Malpighiales</taxon>
        <taxon>Rhizophoraceae</taxon>
        <taxon>Rhizophora</taxon>
    </lineage>
</organism>
<dbReference type="EMBL" id="GGEC01066420">
    <property type="protein sequence ID" value="MBX46904.1"/>
    <property type="molecule type" value="Transcribed_RNA"/>
</dbReference>
<proteinExistence type="predicted"/>
<reference evidence="2" key="1">
    <citation type="submission" date="2018-02" db="EMBL/GenBank/DDBJ databases">
        <title>Rhizophora mucronata_Transcriptome.</title>
        <authorList>
            <person name="Meera S.P."/>
            <person name="Sreeshan A."/>
            <person name="Augustine A."/>
        </authorList>
    </citation>
    <scope>NUCLEOTIDE SEQUENCE</scope>
    <source>
        <tissue evidence="2">Leaf</tissue>
    </source>
</reference>
<keyword evidence="1" id="KW-0472">Membrane</keyword>
<accession>A0A2P2NWP9</accession>
<name>A0A2P2NWP9_RHIMU</name>
<feature type="transmembrane region" description="Helical" evidence="1">
    <location>
        <begin position="6"/>
        <end position="23"/>
    </location>
</feature>
<evidence type="ECO:0000256" key="1">
    <source>
        <dbReference type="SAM" id="Phobius"/>
    </source>
</evidence>
<evidence type="ECO:0000313" key="2">
    <source>
        <dbReference type="EMBL" id="MBX46904.1"/>
    </source>
</evidence>
<keyword evidence="1" id="KW-0812">Transmembrane</keyword>
<keyword evidence="1" id="KW-1133">Transmembrane helix</keyword>